<dbReference type="EMBL" id="CAUDKO010000012">
    <property type="protein sequence ID" value="CAJ0891341.1"/>
    <property type="molecule type" value="Genomic_DNA"/>
</dbReference>
<comment type="caution">
    <text evidence="5">The sequence shown here is derived from an EMBL/GenBank/DDBJ whole genome shotgun (WGS) entry which is preliminary data.</text>
</comment>
<sequence>MITSYAQNFEDVMLWRALQHVVDGFYIDVGAQHPIIDSVSKAFYERGWRGIHVEPTTTYASLLRQDRPEETVLQAALSFTHGTLTFFEIPETGLSTADATIAERHRQQGFEIRDTTVPSLTLRDVFERAGTRDIHWLKIDVEGFERQVLEGWGNSRARPWIVVVESTLPLTTIESHTHWERLLRERDYAHVYFDGLNRYYISAEHPELHDAFRAGPNVFDDFALNGTANASFCRLVQERHKAEISNLQTESDRAKRAAQEEAARLAEALATQKDHQSQREQALAEQLRAANDVIQQLNSKLVEAGRTGNEKEQSLLRDHTAKLESLHHQLQASQTELRQVAQEAVARERELTRDAAEIRQEVEELLRTLLQREKEFSQELEQSRRSAEQTLADRFQAHQAELRQLAQAGIERENMLTQQNLLVRQEMEAVLRLLAQREREFAQELLQARREAEQAHTEQRRTYAERERSLRREQAEREDRLNGQISQLGSELVELRHSLEQRESAFAHELQQVRLEALEAAHEQVRLLVAREEALRRQLLASQEEQRNAEARAHDREKQLGGEISSKQRELIQLAQAHAVHEAQLREQLVAQQRAVDALRQHIEATQSSMVWRLTQQLRRFSSTFGSRSAPPNLFQLPAPPIVVTENHIETHARVAAPTEISSATINMNPTLSAKTVAELLSYHDRQFIQSAYITLLGRLPDTEGEIYYLGRLHSGYHKASVLAQIASSKEAQACGVKLPGLDSLIAEQRRATHWLWRILDRGARLERHGNRLEHELGRISERLEHINAQQRDLAEHVHHLDRTITGLLANPHERAEVAAPAAPTTAATSTHASQITPVEEEIDLAGLSLPAKRIFVELGKAVAAARAEGEQK</sequence>
<evidence type="ECO:0000313" key="6">
    <source>
        <dbReference type="EMBL" id="CAJ0897704.1"/>
    </source>
</evidence>
<keyword evidence="7" id="KW-1185">Reference proteome</keyword>
<evidence type="ECO:0000313" key="5">
    <source>
        <dbReference type="EMBL" id="CAJ0891341.1"/>
    </source>
</evidence>
<reference evidence="5 7" key="1">
    <citation type="submission" date="2023-07" db="EMBL/GenBank/DDBJ databases">
        <authorList>
            <person name="Peeters C."/>
        </authorList>
    </citation>
    <scope>NUCLEOTIDE SEQUENCE</scope>
    <source>
        <strain evidence="6 7">LMG 32965</strain>
        <strain evidence="5">R-77567</strain>
    </source>
</reference>
<feature type="region of interest" description="Disordered" evidence="2">
    <location>
        <begin position="543"/>
        <end position="563"/>
    </location>
</feature>
<dbReference type="Proteomes" id="UP001189792">
    <property type="component" value="Unassembled WGS sequence"/>
</dbReference>
<dbReference type="Pfam" id="PF13946">
    <property type="entry name" value="DUF4214"/>
    <property type="match status" value="1"/>
</dbReference>
<dbReference type="EMBL" id="CAUDLI010000010">
    <property type="protein sequence ID" value="CAJ0897704.1"/>
    <property type="molecule type" value="Genomic_DNA"/>
</dbReference>
<protein>
    <recommendedName>
        <fullName evidence="9">FkbM family methyltransferase</fullName>
    </recommendedName>
</protein>
<feature type="compositionally biased region" description="Basic and acidic residues" evidence="2">
    <location>
        <begin position="544"/>
        <end position="563"/>
    </location>
</feature>
<dbReference type="InterPro" id="IPR029063">
    <property type="entry name" value="SAM-dependent_MTases_sf"/>
</dbReference>
<dbReference type="AlphaFoldDB" id="A0AAD2C3B7"/>
<organism evidence="5 8">
    <name type="scientific">Ralstonia flatus</name>
    <dbReference type="NCBI Taxonomy" id="3058601"/>
    <lineage>
        <taxon>Bacteria</taxon>
        <taxon>Pseudomonadati</taxon>
        <taxon>Pseudomonadota</taxon>
        <taxon>Betaproteobacteria</taxon>
        <taxon>Burkholderiales</taxon>
        <taxon>Burkholderiaceae</taxon>
        <taxon>Ralstonia</taxon>
    </lineage>
</organism>
<feature type="domain" description="Methyltransferase FkbM" evidence="3">
    <location>
        <begin position="28"/>
        <end position="188"/>
    </location>
</feature>
<dbReference type="Pfam" id="PF05050">
    <property type="entry name" value="Methyltransf_21"/>
    <property type="match status" value="1"/>
</dbReference>
<dbReference type="InterPro" id="IPR006342">
    <property type="entry name" value="FkbM_mtfrase"/>
</dbReference>
<name>A0AAD2C3B7_9RALS</name>
<evidence type="ECO:0000256" key="1">
    <source>
        <dbReference type="SAM" id="Coils"/>
    </source>
</evidence>
<keyword evidence="1" id="KW-0175">Coiled coil</keyword>
<feature type="region of interest" description="Disordered" evidence="2">
    <location>
        <begin position="451"/>
        <end position="481"/>
    </location>
</feature>
<evidence type="ECO:0008006" key="9">
    <source>
        <dbReference type="Google" id="ProtNLM"/>
    </source>
</evidence>
<evidence type="ECO:0000256" key="2">
    <source>
        <dbReference type="SAM" id="MobiDB-lite"/>
    </source>
</evidence>
<evidence type="ECO:0000259" key="4">
    <source>
        <dbReference type="Pfam" id="PF13946"/>
    </source>
</evidence>
<evidence type="ECO:0000259" key="3">
    <source>
        <dbReference type="Pfam" id="PF05050"/>
    </source>
</evidence>
<feature type="domain" description="DUF4214" evidence="4">
    <location>
        <begin position="683"/>
        <end position="734"/>
    </location>
</feature>
<gene>
    <name evidence="6" type="ORF">R77564_04132</name>
    <name evidence="5" type="ORF">R77567_04266</name>
</gene>
<dbReference type="NCBIfam" id="TIGR01444">
    <property type="entry name" value="fkbM_fam"/>
    <property type="match status" value="1"/>
</dbReference>
<proteinExistence type="predicted"/>
<evidence type="ECO:0000313" key="8">
    <source>
        <dbReference type="Proteomes" id="UP001190491"/>
    </source>
</evidence>
<dbReference type="Proteomes" id="UP001190491">
    <property type="component" value="Unassembled WGS sequence"/>
</dbReference>
<accession>A0AAD2C3B7</accession>
<feature type="coiled-coil region" evidence="1">
    <location>
        <begin position="237"/>
        <end position="379"/>
    </location>
</feature>
<dbReference type="RefSeq" id="WP_206273749.1">
    <property type="nucleotide sequence ID" value="NZ_CAUDKO010000012.1"/>
</dbReference>
<dbReference type="Gene3D" id="3.40.50.150">
    <property type="entry name" value="Vaccinia Virus protein VP39"/>
    <property type="match status" value="1"/>
</dbReference>
<dbReference type="SUPFAM" id="SSF53335">
    <property type="entry name" value="S-adenosyl-L-methionine-dependent methyltransferases"/>
    <property type="match status" value="1"/>
</dbReference>
<evidence type="ECO:0000313" key="7">
    <source>
        <dbReference type="Proteomes" id="UP001189792"/>
    </source>
</evidence>
<dbReference type="InterPro" id="IPR025282">
    <property type="entry name" value="DUF4214"/>
</dbReference>